<dbReference type="GO" id="GO:0005634">
    <property type="term" value="C:nucleus"/>
    <property type="evidence" value="ECO:0007669"/>
    <property type="project" value="UniProtKB-SubCell"/>
</dbReference>
<dbReference type="SUPFAM" id="SSF52540">
    <property type="entry name" value="P-loop containing nucleoside triphosphate hydrolases"/>
    <property type="match status" value="1"/>
</dbReference>
<dbReference type="PROSITE" id="PS51319">
    <property type="entry name" value="TFIIS_N"/>
    <property type="match status" value="1"/>
</dbReference>
<feature type="region of interest" description="Disordered" evidence="4">
    <location>
        <begin position="1373"/>
        <end position="1420"/>
    </location>
</feature>
<feature type="compositionally biased region" description="Basic and acidic residues" evidence="4">
    <location>
        <begin position="727"/>
        <end position="736"/>
    </location>
</feature>
<feature type="compositionally biased region" description="Low complexity" evidence="4">
    <location>
        <begin position="962"/>
        <end position="977"/>
    </location>
</feature>
<feature type="region of interest" description="Disordered" evidence="4">
    <location>
        <begin position="1"/>
        <end position="32"/>
    </location>
</feature>
<dbReference type="CDD" id="cd00183">
    <property type="entry name" value="TFIIS_I"/>
    <property type="match status" value="1"/>
</dbReference>
<dbReference type="GO" id="GO:0006351">
    <property type="term" value="P:DNA-templated transcription"/>
    <property type="evidence" value="ECO:0007669"/>
    <property type="project" value="InterPro"/>
</dbReference>
<name>A0A9W6BQE8_9CHLO</name>
<feature type="compositionally biased region" description="Low complexity" evidence="4">
    <location>
        <begin position="825"/>
        <end position="836"/>
    </location>
</feature>
<evidence type="ECO:0000256" key="1">
    <source>
        <dbReference type="ARBA" id="ARBA00004123"/>
    </source>
</evidence>
<feature type="compositionally biased region" description="Low complexity" evidence="4">
    <location>
        <begin position="275"/>
        <end position="289"/>
    </location>
</feature>
<evidence type="ECO:0000256" key="4">
    <source>
        <dbReference type="SAM" id="MobiDB-lite"/>
    </source>
</evidence>
<evidence type="ECO:0000256" key="3">
    <source>
        <dbReference type="PROSITE-ProRule" id="PRU00649"/>
    </source>
</evidence>
<organism evidence="6 7">
    <name type="scientific">Pleodorina starrii</name>
    <dbReference type="NCBI Taxonomy" id="330485"/>
    <lineage>
        <taxon>Eukaryota</taxon>
        <taxon>Viridiplantae</taxon>
        <taxon>Chlorophyta</taxon>
        <taxon>core chlorophytes</taxon>
        <taxon>Chlorophyceae</taxon>
        <taxon>CS clade</taxon>
        <taxon>Chlamydomonadales</taxon>
        <taxon>Volvocaceae</taxon>
        <taxon>Pleodorina</taxon>
    </lineage>
</organism>
<feature type="compositionally biased region" description="Gly residues" evidence="4">
    <location>
        <begin position="256"/>
        <end position="274"/>
    </location>
</feature>
<dbReference type="Gene3D" id="1.20.930.10">
    <property type="entry name" value="Conserved domain common to transcription factors TFIIS, elongin A, CRSP70"/>
    <property type="match status" value="1"/>
</dbReference>
<dbReference type="PANTHER" id="PTHR42927:SF1">
    <property type="entry name" value="HELICASE SUPERFAMILY 1 AND 2 DOMAIN-CONTAINING PROTEIN"/>
    <property type="match status" value="1"/>
</dbReference>
<feature type="region of interest" description="Disordered" evidence="4">
    <location>
        <begin position="314"/>
        <end position="382"/>
    </location>
</feature>
<gene>
    <name evidence="6" type="primary">PLEST003782</name>
    <name evidence="6" type="ORF">PLESTB_001101100</name>
</gene>
<feature type="compositionally biased region" description="Low complexity" evidence="4">
    <location>
        <begin position="1373"/>
        <end position="1389"/>
    </location>
</feature>
<evidence type="ECO:0000259" key="5">
    <source>
        <dbReference type="PROSITE" id="PS51319"/>
    </source>
</evidence>
<dbReference type="Proteomes" id="UP001165080">
    <property type="component" value="Unassembled WGS sequence"/>
</dbReference>
<proteinExistence type="predicted"/>
<feature type="compositionally biased region" description="Gly residues" evidence="4">
    <location>
        <begin position="494"/>
        <end position="505"/>
    </location>
</feature>
<feature type="compositionally biased region" description="Low complexity" evidence="4">
    <location>
        <begin position="357"/>
        <end position="382"/>
    </location>
</feature>
<dbReference type="InterPro" id="IPR040980">
    <property type="entry name" value="SWI2_SNF2"/>
</dbReference>
<feature type="compositionally biased region" description="Acidic residues" evidence="4">
    <location>
        <begin position="812"/>
        <end position="824"/>
    </location>
</feature>
<keyword evidence="2 3" id="KW-0539">Nucleus</keyword>
<feature type="compositionally biased region" description="Acidic residues" evidence="4">
    <location>
        <begin position="779"/>
        <end position="796"/>
    </location>
</feature>
<evidence type="ECO:0000256" key="2">
    <source>
        <dbReference type="ARBA" id="ARBA00023242"/>
    </source>
</evidence>
<feature type="compositionally biased region" description="Acidic residues" evidence="4">
    <location>
        <begin position="981"/>
        <end position="992"/>
    </location>
</feature>
<dbReference type="Pfam" id="PF18766">
    <property type="entry name" value="SWI2_SNF2"/>
    <property type="match status" value="1"/>
</dbReference>
<dbReference type="PANTHER" id="PTHR42927">
    <property type="entry name" value="HELICASE SUPERFAMILY 1 AND 2 DOMAIN-CONTAINING PROTEIN"/>
    <property type="match status" value="1"/>
</dbReference>
<dbReference type="InterPro" id="IPR014001">
    <property type="entry name" value="Helicase_ATP-bd"/>
</dbReference>
<feature type="region of interest" description="Disordered" evidence="4">
    <location>
        <begin position="636"/>
        <end position="1011"/>
    </location>
</feature>
<comment type="subcellular location">
    <subcellularLocation>
        <location evidence="1 3">Nucleus</location>
    </subcellularLocation>
</comment>
<dbReference type="Pfam" id="PF07500">
    <property type="entry name" value="TFIIS_M"/>
    <property type="match status" value="1"/>
</dbReference>
<dbReference type="SUPFAM" id="SSF47676">
    <property type="entry name" value="Conserved domain common to transcription factors TFIIS, elongin A, CRSP70"/>
    <property type="match status" value="1"/>
</dbReference>
<dbReference type="Gene3D" id="3.40.50.300">
    <property type="entry name" value="P-loop containing nucleotide triphosphate hydrolases"/>
    <property type="match status" value="2"/>
</dbReference>
<feature type="compositionally biased region" description="Acidic residues" evidence="4">
    <location>
        <begin position="318"/>
        <end position="327"/>
    </location>
</feature>
<dbReference type="Pfam" id="PF08711">
    <property type="entry name" value="Med26"/>
    <property type="match status" value="1"/>
</dbReference>
<dbReference type="InterPro" id="IPR017923">
    <property type="entry name" value="TFIIS_N"/>
</dbReference>
<feature type="region of interest" description="Disordered" evidence="4">
    <location>
        <begin position="256"/>
        <end position="295"/>
    </location>
</feature>
<feature type="compositionally biased region" description="Gly residues" evidence="4">
    <location>
        <begin position="1335"/>
        <end position="1357"/>
    </location>
</feature>
<feature type="region of interest" description="Disordered" evidence="4">
    <location>
        <begin position="467"/>
        <end position="505"/>
    </location>
</feature>
<feature type="region of interest" description="Disordered" evidence="4">
    <location>
        <begin position="1564"/>
        <end position="1590"/>
    </location>
</feature>
<dbReference type="InterPro" id="IPR027417">
    <property type="entry name" value="P-loop_NTPase"/>
</dbReference>
<feature type="compositionally biased region" description="Low complexity" evidence="4">
    <location>
        <begin position="712"/>
        <end position="723"/>
    </location>
</feature>
<dbReference type="InterPro" id="IPR003618">
    <property type="entry name" value="TFIIS_cen_dom"/>
</dbReference>
<comment type="caution">
    <text evidence="6">The sequence shown here is derived from an EMBL/GenBank/DDBJ whole genome shotgun (WGS) entry which is preliminary data.</text>
</comment>
<feature type="compositionally biased region" description="Gly residues" evidence="4">
    <location>
        <begin position="328"/>
        <end position="340"/>
    </location>
</feature>
<sequence>MASLAPGTSESRAAVDEEGRASVAYGPPTRCIDRGTADGVRERVLRLAQEVFVRGLASSVSPGHQPDAAPPQPRPHQLDAVSSLLEAVYWDGTAPAPVNYLLQHSTGSGKSFTIAALAVALAGWPDCGGGCVGTVLVLNDRLQLDRQLGECVEAFWRGNGRPAGGLRRASTTAELSGFLAAPLGSPGRPSLVLTTVQKLATLWRAGGGRARPGAAAAGGGGEGGGLSRIAVIADEAHRHHGHGTTDQIHQILAGALGSGGSGAARGAGGGGGGAPSSRRPQPRQQPRGLTYFGFTATPSPKALQLFGVCREVPADPGDGLDAEDTGTDGEGGGGGYGGGSEAAVDAKTTGPTKQRRPLPQQQQQEQSRQVQGKGSWGAPTNAVPGAAAAAAAAGAPTGKAAPSAATSILEGLLLADENGDGGAAASETALLYSPYHAYTMRSAVQDGFVLDVLRSYTAVTPRLQIAGLRNGGGADRNAGPNPDSNPDPNPDPGQPGGSSGGGGGEADLAEEVLVEAASNSRDVVERKAAYIVQRFTALWRNASAAGFTSFRGMVVARSRQHVVWFVQALRRAVEEEPEFAKLAEAAAAADPRDAAAHQRGPSVFGAFSGTVPLPAAEAAELDAQCRRWRRQDAGCRTGAGGGGDAGADDVHEQQAASGLQSSEGDDSGDEERPSKRRRRDADGGPTGRRRPTGRGRGGAGGGGRPRPASGWDAALSHLDAAAAGETHGSEGSDGRPPRRAAAPRARANGGGGGGARREMTDDEANGGESGSASGSVESSEGDGDDIDGGGGDDDDSGSASGSGSDGEWRSDDAEDGESASDSESESAGGSASEGSGSESGGRAFDSGGEGQQATDGGGEEGEAGGGGGGGSAAAAAAAAATARSGEKRLRRGTTATESDARKDAGGGGGRTGVSCSSLFGSDSVAAAAPSARDSEGAPPLRRRGSVEPSVHAAVRRQASRLTVTSRATSVAAAAAVRPTEGEDMEVEVEAETGDAGGGGGAAAASSRPRRMTRAMSSSAVLGASASEVIGGGDDGGGSGGDAARQPAVQVTEADVNGRGADPGAARLLVVCSKYETGYDDPRLGAMFIDRTLSGARAVQVLGRLNRPAPALGKCAGLLGVVDFVNSVGGLREAFEEFYDITTLNTGKHARRLRQERQMERALSRILEALQPAADRAAAAAADGGGGAAAGTAAAAAAAAAAVGGGGLLSLGVSEMAAVAGWGLAPEARRALEADVGQYVALAGALRVEMPEMPLPFAAALLAKLTADREARERAAAALRSSSVAAAAGDNGDDGDGGGGGGALPDVQVAVCELEETFSGAIYLAPARPPGAIATSGGGGGGGGGGGAGPATSGGGGRAAAAAAAAGAAAAPLRGRPIQGGRSWGRQAAAGGRGGGRGRASGGGGGSAGGGGGGPSSLDRKIRKNRPLSEVIAAANAALDGRYERKLAAGFKEICARLAAATAAATAAAAAAAAAAPAAPEGGGAGGGGGSAAGPEESYGEDLYELLSLLRRLSLWPISVDLLRVTSVGREVAQLRKHACPQVASLARTLVARWKTITAAAAAKSNAATNAGPGAKAGGGSAAAKGGRSASPSGTAAAAAAAAAGGTAAGTAVDEQLRGKVRALLVGSLRTHVEAAARARKRNPDPTDLDPERLALAARELEGAVFAAHGSDGVSYKAQTRMLVGALKHADGVAADLLSGATDPRVMATADSMALAPASVRAQAEELARKKRLEMEAWERLAGQGGGASTYKSAGTVCPSCGGSGATVHNVLSGGTYAQERVQIQKFVCDHCGSTWRND</sequence>
<feature type="compositionally biased region" description="Low complexity" evidence="4">
    <location>
        <begin position="1564"/>
        <end position="1573"/>
    </location>
</feature>
<feature type="region of interest" description="Disordered" evidence="4">
    <location>
        <begin position="1334"/>
        <end position="1357"/>
    </location>
</feature>
<dbReference type="SMART" id="SM00487">
    <property type="entry name" value="DEXDc"/>
    <property type="match status" value="1"/>
</dbReference>
<evidence type="ECO:0000313" key="7">
    <source>
        <dbReference type="Proteomes" id="UP001165080"/>
    </source>
</evidence>
<dbReference type="SMART" id="SM00509">
    <property type="entry name" value="TFS2N"/>
    <property type="match status" value="1"/>
</dbReference>
<dbReference type="EMBL" id="BRXU01000015">
    <property type="protein sequence ID" value="GLC56404.1"/>
    <property type="molecule type" value="Genomic_DNA"/>
</dbReference>
<reference evidence="6 7" key="1">
    <citation type="journal article" date="2023" name="Commun. Biol.">
        <title>Reorganization of the ancestral sex-determining regions during the evolution of trioecy in Pleodorina starrii.</title>
        <authorList>
            <person name="Takahashi K."/>
            <person name="Suzuki S."/>
            <person name="Kawai-Toyooka H."/>
            <person name="Yamamoto K."/>
            <person name="Hamaji T."/>
            <person name="Ootsuki R."/>
            <person name="Yamaguchi H."/>
            <person name="Kawachi M."/>
            <person name="Higashiyama T."/>
            <person name="Nozaki H."/>
        </authorList>
    </citation>
    <scope>NUCLEOTIDE SEQUENCE [LARGE SCALE GENOMIC DNA]</scope>
    <source>
        <strain evidence="6 7">NIES-4479</strain>
    </source>
</reference>
<accession>A0A9W6BQE8</accession>
<feature type="compositionally biased region" description="Low complexity" evidence="4">
    <location>
        <begin position="1581"/>
        <end position="1590"/>
    </location>
</feature>
<feature type="compositionally biased region" description="Polar residues" evidence="4">
    <location>
        <begin position="1"/>
        <end position="11"/>
    </location>
</feature>
<keyword evidence="7" id="KW-1185">Reference proteome</keyword>
<feature type="domain" description="TFIIS N-terminal" evidence="5">
    <location>
        <begin position="1468"/>
        <end position="1560"/>
    </location>
</feature>
<dbReference type="InterPro" id="IPR035441">
    <property type="entry name" value="TFIIS/LEDGF_dom_sf"/>
</dbReference>
<feature type="compositionally biased region" description="Gly residues" evidence="4">
    <location>
        <begin position="1390"/>
        <end position="1414"/>
    </location>
</feature>
<feature type="compositionally biased region" description="Low complexity" evidence="4">
    <location>
        <begin position="872"/>
        <end position="883"/>
    </location>
</feature>
<feature type="compositionally biased region" description="Gly residues" evidence="4">
    <location>
        <begin position="694"/>
        <end position="704"/>
    </location>
</feature>
<protein>
    <recommendedName>
        <fullName evidence="5">TFIIS N-terminal domain-containing protein</fullName>
    </recommendedName>
</protein>
<evidence type="ECO:0000313" key="6">
    <source>
        <dbReference type="EMBL" id="GLC56404.1"/>
    </source>
</evidence>
<feature type="compositionally biased region" description="Pro residues" evidence="4">
    <location>
        <begin position="483"/>
        <end position="493"/>
    </location>
</feature>
<dbReference type="InterPro" id="IPR003617">
    <property type="entry name" value="TFIIS/CRSP70_N_sub"/>
</dbReference>